<dbReference type="Gene3D" id="6.20.210.20">
    <property type="entry name" value="THAP domain"/>
    <property type="match status" value="1"/>
</dbReference>
<evidence type="ECO:0000256" key="1">
    <source>
        <dbReference type="ARBA" id="ARBA00022723"/>
    </source>
</evidence>
<protein>
    <recommendedName>
        <fullName evidence="6">THAP-type domain-containing protein</fullName>
    </recommendedName>
</protein>
<dbReference type="InterPro" id="IPR038441">
    <property type="entry name" value="THAP_Znf_sf"/>
</dbReference>
<dbReference type="GO" id="GO:0008270">
    <property type="term" value="F:zinc ion binding"/>
    <property type="evidence" value="ECO:0007669"/>
    <property type="project" value="UniProtKB-KW"/>
</dbReference>
<reference evidence="7 8" key="1">
    <citation type="submission" date="2023-01" db="EMBL/GenBank/DDBJ databases">
        <authorList>
            <person name="Whitehead M."/>
        </authorList>
    </citation>
    <scope>NUCLEOTIDE SEQUENCE [LARGE SCALE GENOMIC DNA]</scope>
</reference>
<keyword evidence="4 5" id="KW-0238">DNA-binding</keyword>
<dbReference type="EMBL" id="CARXXK010000002">
    <property type="protein sequence ID" value="CAI6358313.1"/>
    <property type="molecule type" value="Genomic_DNA"/>
</dbReference>
<dbReference type="Proteomes" id="UP001160148">
    <property type="component" value="Unassembled WGS sequence"/>
</dbReference>
<feature type="domain" description="THAP-type" evidence="6">
    <location>
        <begin position="1"/>
        <end position="85"/>
    </location>
</feature>
<proteinExistence type="predicted"/>
<dbReference type="AlphaFoldDB" id="A0AAV0WR72"/>
<keyword evidence="1" id="KW-0479">Metal-binding</keyword>
<sequence>MPNYCCVREIHTLSKTIFKVPQNEDMSKKWEEALGFTIKKRYHICDTHFEDSDIISKWESGKDSNKYTICLKRLHLKKGAIPIPRKKMIYAQSLESTQVCELNKACTSSLDSTLDLSHTTHLI</sequence>
<evidence type="ECO:0000256" key="5">
    <source>
        <dbReference type="PROSITE-ProRule" id="PRU00309"/>
    </source>
</evidence>
<keyword evidence="2 5" id="KW-0863">Zinc-finger</keyword>
<dbReference type="SUPFAM" id="SSF57716">
    <property type="entry name" value="Glucocorticoid receptor-like (DNA-binding domain)"/>
    <property type="match status" value="1"/>
</dbReference>
<evidence type="ECO:0000313" key="7">
    <source>
        <dbReference type="EMBL" id="CAI6358313.1"/>
    </source>
</evidence>
<keyword evidence="3" id="KW-0862">Zinc</keyword>
<accession>A0AAV0WR72</accession>
<dbReference type="Pfam" id="PF05485">
    <property type="entry name" value="THAP"/>
    <property type="match status" value="1"/>
</dbReference>
<dbReference type="SMART" id="SM00980">
    <property type="entry name" value="THAP"/>
    <property type="match status" value="1"/>
</dbReference>
<evidence type="ECO:0000256" key="2">
    <source>
        <dbReference type="ARBA" id="ARBA00022771"/>
    </source>
</evidence>
<dbReference type="PROSITE" id="PS50950">
    <property type="entry name" value="ZF_THAP"/>
    <property type="match status" value="1"/>
</dbReference>
<dbReference type="InterPro" id="IPR006612">
    <property type="entry name" value="THAP_Znf"/>
</dbReference>
<keyword evidence="8" id="KW-1185">Reference proteome</keyword>
<dbReference type="SMART" id="SM00692">
    <property type="entry name" value="DM3"/>
    <property type="match status" value="1"/>
</dbReference>
<evidence type="ECO:0000259" key="6">
    <source>
        <dbReference type="PROSITE" id="PS50950"/>
    </source>
</evidence>
<comment type="caution">
    <text evidence="7">The sequence shown here is derived from an EMBL/GenBank/DDBJ whole genome shotgun (WGS) entry which is preliminary data.</text>
</comment>
<gene>
    <name evidence="7" type="ORF">MEUPH1_LOCUS13842</name>
</gene>
<organism evidence="7 8">
    <name type="scientific">Macrosiphum euphorbiae</name>
    <name type="common">potato aphid</name>
    <dbReference type="NCBI Taxonomy" id="13131"/>
    <lineage>
        <taxon>Eukaryota</taxon>
        <taxon>Metazoa</taxon>
        <taxon>Ecdysozoa</taxon>
        <taxon>Arthropoda</taxon>
        <taxon>Hexapoda</taxon>
        <taxon>Insecta</taxon>
        <taxon>Pterygota</taxon>
        <taxon>Neoptera</taxon>
        <taxon>Paraneoptera</taxon>
        <taxon>Hemiptera</taxon>
        <taxon>Sternorrhyncha</taxon>
        <taxon>Aphidomorpha</taxon>
        <taxon>Aphidoidea</taxon>
        <taxon>Aphididae</taxon>
        <taxon>Macrosiphini</taxon>
        <taxon>Macrosiphum</taxon>
    </lineage>
</organism>
<name>A0AAV0WR72_9HEMI</name>
<evidence type="ECO:0000256" key="4">
    <source>
        <dbReference type="ARBA" id="ARBA00023125"/>
    </source>
</evidence>
<dbReference type="GO" id="GO:0003677">
    <property type="term" value="F:DNA binding"/>
    <property type="evidence" value="ECO:0007669"/>
    <property type="project" value="UniProtKB-UniRule"/>
</dbReference>
<evidence type="ECO:0000256" key="3">
    <source>
        <dbReference type="ARBA" id="ARBA00022833"/>
    </source>
</evidence>
<evidence type="ECO:0000313" key="8">
    <source>
        <dbReference type="Proteomes" id="UP001160148"/>
    </source>
</evidence>